<dbReference type="Proteomes" id="UP000198287">
    <property type="component" value="Unassembled WGS sequence"/>
</dbReference>
<sequence length="325" mass="35719">MFNLHVSIFQFLVLFCQVGLQQIVRKIRGPPARTEEDVRDKVVVITGANSGLGKCTALEMSKRGAVVVMTCRNLTKGIEARNEIRKISGSHKIELVEMDLSDMHSVRKCASQISSKYRIIDILINNAGIAIHSPTRQLTPEGNELHFATNYLGHFMFTNLLLDNIKKSKAGRIVNVSSSALVLANFSINDLSMDHRGMGIGNLAPYSNSKFANALFTKELGERLAGSNVTTFTLCPGLVNTYLSQAYYSDDGLQNRLVQGVLSLVGLSVEDGADGILYCALAKGISHTSGQMYRFGRVLTSVSFILTDSLAKELWKESEKLVRIK</sequence>
<evidence type="ECO:0000313" key="4">
    <source>
        <dbReference type="EMBL" id="OXA50518.1"/>
    </source>
</evidence>
<accession>A0A226DZT1</accession>
<dbReference type="PRINTS" id="PR00080">
    <property type="entry name" value="SDRFAMILY"/>
</dbReference>
<dbReference type="InterPro" id="IPR036291">
    <property type="entry name" value="NAD(P)-bd_dom_sf"/>
</dbReference>
<protein>
    <submittedName>
        <fullName evidence="4">Retinol dehydrogenase 12</fullName>
    </submittedName>
</protein>
<dbReference type="PANTHER" id="PTHR43157">
    <property type="entry name" value="PHOSPHATIDYLINOSITOL-GLYCAN BIOSYNTHESIS CLASS F PROTEIN-RELATED"/>
    <property type="match status" value="1"/>
</dbReference>
<keyword evidence="5" id="KW-1185">Reference proteome</keyword>
<dbReference type="SUPFAM" id="SSF51735">
    <property type="entry name" value="NAD(P)-binding Rossmann-fold domains"/>
    <property type="match status" value="1"/>
</dbReference>
<organism evidence="4 5">
    <name type="scientific">Folsomia candida</name>
    <name type="common">Springtail</name>
    <dbReference type="NCBI Taxonomy" id="158441"/>
    <lineage>
        <taxon>Eukaryota</taxon>
        <taxon>Metazoa</taxon>
        <taxon>Ecdysozoa</taxon>
        <taxon>Arthropoda</taxon>
        <taxon>Hexapoda</taxon>
        <taxon>Collembola</taxon>
        <taxon>Entomobryomorpha</taxon>
        <taxon>Isotomoidea</taxon>
        <taxon>Isotomidae</taxon>
        <taxon>Proisotominae</taxon>
        <taxon>Folsomia</taxon>
    </lineage>
</organism>
<proteinExistence type="inferred from homology"/>
<dbReference type="OrthoDB" id="191139at2759"/>
<dbReference type="PRINTS" id="PR00081">
    <property type="entry name" value="GDHRDH"/>
</dbReference>
<keyword evidence="3" id="KW-0732">Signal</keyword>
<dbReference type="InterPro" id="IPR002347">
    <property type="entry name" value="SDR_fam"/>
</dbReference>
<reference evidence="4 5" key="1">
    <citation type="submission" date="2015-12" db="EMBL/GenBank/DDBJ databases">
        <title>The genome of Folsomia candida.</title>
        <authorList>
            <person name="Faddeeva A."/>
            <person name="Derks M.F."/>
            <person name="Anvar Y."/>
            <person name="Smit S."/>
            <person name="Van Straalen N."/>
            <person name="Roelofs D."/>
        </authorList>
    </citation>
    <scope>NUCLEOTIDE SEQUENCE [LARGE SCALE GENOMIC DNA]</scope>
    <source>
        <strain evidence="4 5">VU population</strain>
        <tissue evidence="4">Whole body</tissue>
    </source>
</reference>
<feature type="chain" id="PRO_5012736832" evidence="3">
    <location>
        <begin position="22"/>
        <end position="325"/>
    </location>
</feature>
<dbReference type="Gene3D" id="3.40.50.720">
    <property type="entry name" value="NAD(P)-binding Rossmann-like Domain"/>
    <property type="match status" value="1"/>
</dbReference>
<dbReference type="CDD" id="cd05327">
    <property type="entry name" value="retinol-DH_like_SDR_c_like"/>
    <property type="match status" value="1"/>
</dbReference>
<dbReference type="GO" id="GO:0016491">
    <property type="term" value="F:oxidoreductase activity"/>
    <property type="evidence" value="ECO:0007669"/>
    <property type="project" value="UniProtKB-KW"/>
</dbReference>
<dbReference type="OMA" id="TIYCLAN"/>
<dbReference type="EMBL" id="LNIX01000009">
    <property type="protein sequence ID" value="OXA50518.1"/>
    <property type="molecule type" value="Genomic_DNA"/>
</dbReference>
<keyword evidence="1" id="KW-0560">Oxidoreductase</keyword>
<evidence type="ECO:0000256" key="3">
    <source>
        <dbReference type="SAM" id="SignalP"/>
    </source>
</evidence>
<dbReference type="Pfam" id="PF00106">
    <property type="entry name" value="adh_short"/>
    <property type="match status" value="1"/>
</dbReference>
<dbReference type="AlphaFoldDB" id="A0A226DZT1"/>
<evidence type="ECO:0000256" key="2">
    <source>
        <dbReference type="RuleBase" id="RU000363"/>
    </source>
</evidence>
<evidence type="ECO:0000313" key="5">
    <source>
        <dbReference type="Proteomes" id="UP000198287"/>
    </source>
</evidence>
<dbReference type="PANTHER" id="PTHR43157:SF31">
    <property type="entry name" value="PHOSPHATIDYLINOSITOL-GLYCAN BIOSYNTHESIS CLASS F PROTEIN"/>
    <property type="match status" value="1"/>
</dbReference>
<evidence type="ECO:0000256" key="1">
    <source>
        <dbReference type="ARBA" id="ARBA00023002"/>
    </source>
</evidence>
<comment type="similarity">
    <text evidence="2">Belongs to the short-chain dehydrogenases/reductases (SDR) family.</text>
</comment>
<comment type="caution">
    <text evidence="4">The sequence shown here is derived from an EMBL/GenBank/DDBJ whole genome shotgun (WGS) entry which is preliminary data.</text>
</comment>
<feature type="signal peptide" evidence="3">
    <location>
        <begin position="1"/>
        <end position="21"/>
    </location>
</feature>
<gene>
    <name evidence="4" type="ORF">Fcan01_14803</name>
</gene>
<name>A0A226DZT1_FOLCA</name>